<dbReference type="InterPro" id="IPR010359">
    <property type="entry name" value="IrrE_HExxH"/>
</dbReference>
<dbReference type="Proteomes" id="UP000237040">
    <property type="component" value="Unassembled WGS sequence"/>
</dbReference>
<name>A0A2J6WEM6_9BACT</name>
<organism evidence="2 3">
    <name type="scientific">Caldisericum exile</name>
    <dbReference type="NCBI Taxonomy" id="693075"/>
    <lineage>
        <taxon>Bacteria</taxon>
        <taxon>Pseudomonadati</taxon>
        <taxon>Caldisericota/Cryosericota group</taxon>
        <taxon>Caldisericota</taxon>
        <taxon>Caldisericia</taxon>
        <taxon>Caldisericales</taxon>
        <taxon>Caldisericaceae</taxon>
        <taxon>Caldisericum</taxon>
    </lineage>
</organism>
<dbReference type="Pfam" id="PF06114">
    <property type="entry name" value="Peptidase_M78"/>
    <property type="match status" value="1"/>
</dbReference>
<feature type="domain" description="IrrE N-terminal-like" evidence="1">
    <location>
        <begin position="27"/>
        <end position="117"/>
    </location>
</feature>
<dbReference type="EMBL" id="PNIL01000041">
    <property type="protein sequence ID" value="PMP67613.1"/>
    <property type="molecule type" value="Genomic_DNA"/>
</dbReference>
<accession>A0A2J6WEM6</accession>
<dbReference type="RefSeq" id="WP_424607046.1">
    <property type="nucleotide sequence ID" value="NZ_JBNARP010000037.1"/>
</dbReference>
<proteinExistence type="predicted"/>
<gene>
    <name evidence="2" type="ORF">C0189_02815</name>
</gene>
<comment type="caution">
    <text evidence="2">The sequence shown here is derived from an EMBL/GenBank/DDBJ whole genome shotgun (WGS) entry which is preliminary data.</text>
</comment>
<dbReference type="AlphaFoldDB" id="A0A2J6WEM6"/>
<sequence>MEIKKLIKKEIESHLNFTLMTNGKAYKRFILTYEFAEYLLQDNKTFANFPYYIYKGEDKKFQSKINRAVAELLMLETVLRKIVYEALLYIENVNLEFINELSDYFKVSKNFVKIKLKSPCYEVIV</sequence>
<reference evidence="2 3" key="1">
    <citation type="submission" date="2018-01" db="EMBL/GenBank/DDBJ databases">
        <title>Metagenomic assembled genomes from two thermal pools in the Uzon Caldera, Kamchatka, Russia.</title>
        <authorList>
            <person name="Wilkins L."/>
            <person name="Ettinger C."/>
        </authorList>
    </citation>
    <scope>NUCLEOTIDE SEQUENCE [LARGE SCALE GENOMIC DNA]</scope>
    <source>
        <strain evidence="2">ZAV-07</strain>
    </source>
</reference>
<evidence type="ECO:0000313" key="2">
    <source>
        <dbReference type="EMBL" id="PMP67613.1"/>
    </source>
</evidence>
<protein>
    <recommendedName>
        <fullName evidence="1">IrrE N-terminal-like domain-containing protein</fullName>
    </recommendedName>
</protein>
<evidence type="ECO:0000259" key="1">
    <source>
        <dbReference type="Pfam" id="PF06114"/>
    </source>
</evidence>
<evidence type="ECO:0000313" key="3">
    <source>
        <dbReference type="Proteomes" id="UP000237040"/>
    </source>
</evidence>